<organism evidence="1 2">
    <name type="scientific">Pluteus cervinus</name>
    <dbReference type="NCBI Taxonomy" id="181527"/>
    <lineage>
        <taxon>Eukaryota</taxon>
        <taxon>Fungi</taxon>
        <taxon>Dikarya</taxon>
        <taxon>Basidiomycota</taxon>
        <taxon>Agaricomycotina</taxon>
        <taxon>Agaricomycetes</taxon>
        <taxon>Agaricomycetidae</taxon>
        <taxon>Agaricales</taxon>
        <taxon>Pluteineae</taxon>
        <taxon>Pluteaceae</taxon>
        <taxon>Pluteus</taxon>
    </lineage>
</organism>
<evidence type="ECO:0000313" key="1">
    <source>
        <dbReference type="EMBL" id="TFK69995.1"/>
    </source>
</evidence>
<accession>A0ACD3AWR4</accession>
<gene>
    <name evidence="1" type="ORF">BDN72DRAFT_839606</name>
</gene>
<name>A0ACD3AWR4_9AGAR</name>
<dbReference type="EMBL" id="ML208320">
    <property type="protein sequence ID" value="TFK69995.1"/>
    <property type="molecule type" value="Genomic_DNA"/>
</dbReference>
<sequence length="356" mass="39722">MASGSLSTANLLTPGESLWGFPTTQNPYVAAVLFETILYGIYLGLCLLCVYLLLSRRTSIGYIFLTSAFVLFCFATGSITYSYVLLFRYILNGSLTFRQLYPKGIVYVVCNAISDSILLYRCYIIWNHNRRVVIVPAILLVVITGCGIAFDGTTMELFRWADIYLSMAIGFNILVTSLTAGRIWWTIRNVRDTHFLQSSNRSQQLFIFLVETGLIYPAYMCIDFGFRNNSYVSILMCTGIIPIVVIVPTLILVRVALHSPESTSSQRAAGRVPPAMQPRPQNSHTQLALPSLTASRATRASIDWEDLPRPVVAAPMQDRSRLESNNQILYESREGSATPTMVSGRLDGRTLEHQGL</sequence>
<dbReference type="Proteomes" id="UP000308600">
    <property type="component" value="Unassembled WGS sequence"/>
</dbReference>
<keyword evidence="2" id="KW-1185">Reference proteome</keyword>
<evidence type="ECO:0000313" key="2">
    <source>
        <dbReference type="Proteomes" id="UP000308600"/>
    </source>
</evidence>
<protein>
    <submittedName>
        <fullName evidence="1">Uncharacterized protein</fullName>
    </submittedName>
</protein>
<reference evidence="1 2" key="1">
    <citation type="journal article" date="2019" name="Nat. Ecol. Evol.">
        <title>Megaphylogeny resolves global patterns of mushroom evolution.</title>
        <authorList>
            <person name="Varga T."/>
            <person name="Krizsan K."/>
            <person name="Foldi C."/>
            <person name="Dima B."/>
            <person name="Sanchez-Garcia M."/>
            <person name="Sanchez-Ramirez S."/>
            <person name="Szollosi G.J."/>
            <person name="Szarkandi J.G."/>
            <person name="Papp V."/>
            <person name="Albert L."/>
            <person name="Andreopoulos W."/>
            <person name="Angelini C."/>
            <person name="Antonin V."/>
            <person name="Barry K.W."/>
            <person name="Bougher N.L."/>
            <person name="Buchanan P."/>
            <person name="Buyck B."/>
            <person name="Bense V."/>
            <person name="Catcheside P."/>
            <person name="Chovatia M."/>
            <person name="Cooper J."/>
            <person name="Damon W."/>
            <person name="Desjardin D."/>
            <person name="Finy P."/>
            <person name="Geml J."/>
            <person name="Haridas S."/>
            <person name="Hughes K."/>
            <person name="Justo A."/>
            <person name="Karasinski D."/>
            <person name="Kautmanova I."/>
            <person name="Kiss B."/>
            <person name="Kocsube S."/>
            <person name="Kotiranta H."/>
            <person name="LaButti K.M."/>
            <person name="Lechner B.E."/>
            <person name="Liimatainen K."/>
            <person name="Lipzen A."/>
            <person name="Lukacs Z."/>
            <person name="Mihaltcheva S."/>
            <person name="Morgado L.N."/>
            <person name="Niskanen T."/>
            <person name="Noordeloos M.E."/>
            <person name="Ohm R.A."/>
            <person name="Ortiz-Santana B."/>
            <person name="Ovrebo C."/>
            <person name="Racz N."/>
            <person name="Riley R."/>
            <person name="Savchenko A."/>
            <person name="Shiryaev A."/>
            <person name="Soop K."/>
            <person name="Spirin V."/>
            <person name="Szebenyi C."/>
            <person name="Tomsovsky M."/>
            <person name="Tulloss R.E."/>
            <person name="Uehling J."/>
            <person name="Grigoriev I.V."/>
            <person name="Vagvolgyi C."/>
            <person name="Papp T."/>
            <person name="Martin F.M."/>
            <person name="Miettinen O."/>
            <person name="Hibbett D.S."/>
            <person name="Nagy L.G."/>
        </authorList>
    </citation>
    <scope>NUCLEOTIDE SEQUENCE [LARGE SCALE GENOMIC DNA]</scope>
    <source>
        <strain evidence="1 2">NL-1719</strain>
    </source>
</reference>
<proteinExistence type="predicted"/>